<sequence>MLMFTNMDVVGYIPSFLSEDDPRTAVEQIDANYTAGGGWHEFKGFKLKGGPSLCDPKEEPYSLVYPGDPPQRELSRAKLRNELLVFFESSWLAVIQPDGNFRVARLD</sequence>
<organism evidence="1">
    <name type="scientific">marine sediment metagenome</name>
    <dbReference type="NCBI Taxonomy" id="412755"/>
    <lineage>
        <taxon>unclassified sequences</taxon>
        <taxon>metagenomes</taxon>
        <taxon>ecological metagenomes</taxon>
    </lineage>
</organism>
<reference evidence="1" key="1">
    <citation type="journal article" date="2015" name="Nature">
        <title>Complex archaea that bridge the gap between prokaryotes and eukaryotes.</title>
        <authorList>
            <person name="Spang A."/>
            <person name="Saw J.H."/>
            <person name="Jorgensen S.L."/>
            <person name="Zaremba-Niedzwiedzka K."/>
            <person name="Martijn J."/>
            <person name="Lind A.E."/>
            <person name="van Eijk R."/>
            <person name="Schleper C."/>
            <person name="Guy L."/>
            <person name="Ettema T.J."/>
        </authorList>
    </citation>
    <scope>NUCLEOTIDE SEQUENCE</scope>
</reference>
<proteinExistence type="predicted"/>
<comment type="caution">
    <text evidence="1">The sequence shown here is derived from an EMBL/GenBank/DDBJ whole genome shotgun (WGS) entry which is preliminary data.</text>
</comment>
<dbReference type="EMBL" id="LAZR01036851">
    <property type="protein sequence ID" value="KKL23773.1"/>
    <property type="molecule type" value="Genomic_DNA"/>
</dbReference>
<gene>
    <name evidence="1" type="ORF">LCGC14_2422020</name>
</gene>
<name>A0A0F9EIP9_9ZZZZ</name>
<evidence type="ECO:0000313" key="1">
    <source>
        <dbReference type="EMBL" id="KKL23773.1"/>
    </source>
</evidence>
<dbReference type="AlphaFoldDB" id="A0A0F9EIP9"/>
<accession>A0A0F9EIP9</accession>
<protein>
    <submittedName>
        <fullName evidence="1">Uncharacterized protein</fullName>
    </submittedName>
</protein>